<feature type="compositionally biased region" description="Basic residues" evidence="1">
    <location>
        <begin position="374"/>
        <end position="417"/>
    </location>
</feature>
<feature type="region of interest" description="Disordered" evidence="1">
    <location>
        <begin position="30"/>
        <end position="63"/>
    </location>
</feature>
<dbReference type="KEGG" id="bpl:BURPS1106A_0954"/>
<dbReference type="HOGENOM" id="CLU_426227_0_0_4"/>
<feature type="region of interest" description="Disordered" evidence="1">
    <location>
        <begin position="129"/>
        <end position="150"/>
    </location>
</feature>
<proteinExistence type="predicted"/>
<dbReference type="Proteomes" id="UP000006738">
    <property type="component" value="Chromosome I"/>
</dbReference>
<name>A3NSB4_BURP0</name>
<evidence type="ECO:0000313" key="3">
    <source>
        <dbReference type="Proteomes" id="UP000006738"/>
    </source>
</evidence>
<gene>
    <name evidence="2" type="ordered locus">BURPS1106A_0954</name>
</gene>
<protein>
    <submittedName>
        <fullName evidence="2">Uncharacterized protein</fullName>
    </submittedName>
</protein>
<accession>A3NSB4</accession>
<organism evidence="2 3">
    <name type="scientific">Burkholderia pseudomallei (strain 1106a)</name>
    <dbReference type="NCBI Taxonomy" id="357348"/>
    <lineage>
        <taxon>Bacteria</taxon>
        <taxon>Pseudomonadati</taxon>
        <taxon>Pseudomonadota</taxon>
        <taxon>Betaproteobacteria</taxon>
        <taxon>Burkholderiales</taxon>
        <taxon>Burkholderiaceae</taxon>
        <taxon>Burkholderia</taxon>
        <taxon>pseudomallei group</taxon>
    </lineage>
</organism>
<dbReference type="EMBL" id="CP000572">
    <property type="protein sequence ID" value="ABN91614.1"/>
    <property type="molecule type" value="Genomic_DNA"/>
</dbReference>
<reference evidence="2 3" key="1">
    <citation type="submission" date="2007-02" db="EMBL/GenBank/DDBJ databases">
        <authorList>
            <person name="DeShazer D."/>
            <person name="Woods D.E."/>
            <person name="Nierman W.C."/>
        </authorList>
    </citation>
    <scope>NUCLEOTIDE SEQUENCE [LARGE SCALE GENOMIC DNA]</scope>
    <source>
        <strain evidence="2 3">1106a</strain>
    </source>
</reference>
<dbReference type="AlphaFoldDB" id="A3NSB4"/>
<sequence length="741" mass="93415">MHASPLRYTRRHARRSGSFRRMRRMYPAAEPFGRVSRLQPKSARGDRLISRSSTRRQARGCRLQRSDTFPRSRHRRHADRFDGRHAADCACGQPTGRPQHRYVDHATTAFVSAASAGAIARHREGWPAPGVVSLPKRPDNEPDSVGKPPGERIRYRRAVRRMRDRLDPAPPATRGRRAGEPPLLLTFHFGNETAAPMFQRCVRDALTPCAADMSGRWHGYRRAGSHGGLACRSTLPAGHAPVRRRSAIGRATHFSGPRNTRKRPHGDADFALWEADDGQDETTASRGEEMLSRDLAGRRRIRVLLRLVCRRAGSRVCRAEHDDATARRSAVIRAVASRAGRDIGRHGRRIGQCIGRCGRRDAARGSRAALLRPGRVRRRAAPRRRHGGEWRGRRRGRNRKRRRQRGQRPRKQRRRKRREWCHRRCGDRRRWDNRLDRGRHGGHRTRQLGRQRIGRRNVGGWCVRPWHFGARCCGRRRFQWRGFGWRYFRRRCFRWRYFGRRCFRRRCFRRRCFRRRYFRWRCFRWRYFGRRCFRRRCFRRQCFRRRRFRWRCFRWRCFRWRYFGRRCFRRRCFRRRRFRWRRFRWRCFRWRCFRWRCFRWRCFRRRHFGRRYFGRRRFRWRCFRWRCFRQRCFRQRCFRRRCFRRRRFGRRCFRRRCFRWRCFRWRYFGRRYFRRRYFRWRSFRWRSFGRRYFRWRDFGWRYFRWRDFGWRYFRRRYFRRRYFEWCGPWWTWRWNRWRRRQ</sequence>
<feature type="region of interest" description="Disordered" evidence="1">
    <location>
        <begin position="364"/>
        <end position="417"/>
    </location>
</feature>
<evidence type="ECO:0000256" key="1">
    <source>
        <dbReference type="SAM" id="MobiDB-lite"/>
    </source>
</evidence>
<evidence type="ECO:0000313" key="2">
    <source>
        <dbReference type="EMBL" id="ABN91614.1"/>
    </source>
</evidence>